<dbReference type="InterPro" id="IPR051604">
    <property type="entry name" value="Ergot_Alk_Oxidoreductase"/>
</dbReference>
<dbReference type="InterPro" id="IPR036291">
    <property type="entry name" value="NAD(P)-bd_dom_sf"/>
</dbReference>
<dbReference type="AlphaFoldDB" id="A0A640T1V4"/>
<dbReference type="PANTHER" id="PTHR43162">
    <property type="match status" value="1"/>
</dbReference>
<protein>
    <submittedName>
        <fullName evidence="2">Nucleotide-diphosphate-sugar epimerase</fullName>
    </submittedName>
</protein>
<evidence type="ECO:0000313" key="2">
    <source>
        <dbReference type="EMBL" id="GFE16256.1"/>
    </source>
</evidence>
<comment type="caution">
    <text evidence="2">The sequence shown here is derived from an EMBL/GenBank/DDBJ whole genome shotgun (WGS) entry which is preliminary data.</text>
</comment>
<accession>A0A640T1V4</accession>
<dbReference type="Pfam" id="PF13460">
    <property type="entry name" value="NAD_binding_10"/>
    <property type="match status" value="1"/>
</dbReference>
<sequence>MTALGRILVTGATGTVGRQVVSQLLAAGAGDVRALTRTPEAARLPHGVEVRQGALDSPDALAAALHDVTSVFLMWPFHSAEPVASIVSAIARQARRVVFLSSGAVRDGVAPEQQPHPVGRSHATVERLIERSGLRWTHLRPSTFAANTLWWAGQLRTGDVVRGAYGAVSMTPVHEADLAAVAVRALTEDGHDGAVYALTGPEVLTQAEQVHTIGEVLGRPTRWQELPRDAARRQLLADDSFPHTFVETLLDGHAAMLAAPRPTATTMIEKITGTRARTYRDWVTDHAADFR</sequence>
<feature type="domain" description="NAD(P)-binding" evidence="1">
    <location>
        <begin position="11"/>
        <end position="188"/>
    </location>
</feature>
<dbReference type="Gene3D" id="3.90.25.10">
    <property type="entry name" value="UDP-galactose 4-epimerase, domain 1"/>
    <property type="match status" value="1"/>
</dbReference>
<keyword evidence="3" id="KW-1185">Reference proteome</keyword>
<organism evidence="2 3">
    <name type="scientific">Streptomyces glebosus</name>
    <dbReference type="NCBI Taxonomy" id="249580"/>
    <lineage>
        <taxon>Bacteria</taxon>
        <taxon>Bacillati</taxon>
        <taxon>Actinomycetota</taxon>
        <taxon>Actinomycetes</taxon>
        <taxon>Kitasatosporales</taxon>
        <taxon>Streptomycetaceae</taxon>
        <taxon>Streptomyces</taxon>
    </lineage>
</organism>
<name>A0A640T1V4_9ACTN</name>
<gene>
    <name evidence="2" type="ORF">Sgleb_43030</name>
</gene>
<dbReference type="PANTHER" id="PTHR43162:SF1">
    <property type="entry name" value="PRESTALK A DIFFERENTIATION PROTEIN A"/>
    <property type="match status" value="1"/>
</dbReference>
<dbReference type="RefSeq" id="WP_190143242.1">
    <property type="nucleotide sequence ID" value="NZ_BLIO01000001.1"/>
</dbReference>
<dbReference type="SUPFAM" id="SSF51735">
    <property type="entry name" value="NAD(P)-binding Rossmann-fold domains"/>
    <property type="match status" value="1"/>
</dbReference>
<dbReference type="EMBL" id="BLIO01000001">
    <property type="protein sequence ID" value="GFE16256.1"/>
    <property type="molecule type" value="Genomic_DNA"/>
</dbReference>
<evidence type="ECO:0000259" key="1">
    <source>
        <dbReference type="Pfam" id="PF13460"/>
    </source>
</evidence>
<dbReference type="Gene3D" id="3.40.50.720">
    <property type="entry name" value="NAD(P)-binding Rossmann-like Domain"/>
    <property type="match status" value="1"/>
</dbReference>
<dbReference type="InterPro" id="IPR016040">
    <property type="entry name" value="NAD(P)-bd_dom"/>
</dbReference>
<evidence type="ECO:0000313" key="3">
    <source>
        <dbReference type="Proteomes" id="UP000430079"/>
    </source>
</evidence>
<dbReference type="Proteomes" id="UP000430079">
    <property type="component" value="Unassembled WGS sequence"/>
</dbReference>
<proteinExistence type="predicted"/>
<reference evidence="2 3" key="1">
    <citation type="submission" date="2019-12" db="EMBL/GenBank/DDBJ databases">
        <title>Whole genome shotgun sequence of Streptomyces hygroscopicus subsp. glebosus NBRC 13786.</title>
        <authorList>
            <person name="Ichikawa N."/>
            <person name="Kimura A."/>
            <person name="Kitahashi Y."/>
            <person name="Komaki H."/>
            <person name="Tamura T."/>
        </authorList>
    </citation>
    <scope>NUCLEOTIDE SEQUENCE [LARGE SCALE GENOMIC DNA]</scope>
    <source>
        <strain evidence="2 3">NBRC 13786</strain>
    </source>
</reference>